<comment type="caution">
    <text evidence="2">The sequence shown here is derived from an EMBL/GenBank/DDBJ whole genome shotgun (WGS) entry which is preliminary data.</text>
</comment>
<dbReference type="Proteomes" id="UP000032668">
    <property type="component" value="Unassembled WGS sequence"/>
</dbReference>
<accession>A0A0D6PK27</accession>
<keyword evidence="2" id="KW-0269">Exonuclease</keyword>
<name>A0A0D6PK27_9PROT</name>
<organism evidence="2 3">
    <name type="scientific">Acidocella aminolytica 101 = DSM 11237</name>
    <dbReference type="NCBI Taxonomy" id="1120923"/>
    <lineage>
        <taxon>Bacteria</taxon>
        <taxon>Pseudomonadati</taxon>
        <taxon>Pseudomonadota</taxon>
        <taxon>Alphaproteobacteria</taxon>
        <taxon>Acetobacterales</taxon>
        <taxon>Acidocellaceae</taxon>
        <taxon>Acidocella</taxon>
    </lineage>
</organism>
<feature type="compositionally biased region" description="Polar residues" evidence="1">
    <location>
        <begin position="426"/>
        <end position="454"/>
    </location>
</feature>
<proteinExistence type="predicted"/>
<reference evidence="2 3" key="1">
    <citation type="submission" date="2012-11" db="EMBL/GenBank/DDBJ databases">
        <title>Whole genome sequence of Acidocella aminolytica 101 = DSM 11237.</title>
        <authorList>
            <person name="Azuma Y."/>
            <person name="Higashiura N."/>
            <person name="Hirakawa H."/>
            <person name="Matsushita K."/>
        </authorList>
    </citation>
    <scope>NUCLEOTIDE SEQUENCE [LARGE SCALE GENOMIC DNA]</scope>
    <source>
        <strain evidence="3">101 / DSM 11237</strain>
    </source>
</reference>
<feature type="region of interest" description="Disordered" evidence="1">
    <location>
        <begin position="407"/>
        <end position="454"/>
    </location>
</feature>
<protein>
    <submittedName>
        <fullName evidence="2">Conjugal exonuclease V alpha subunit TraA</fullName>
    </submittedName>
</protein>
<dbReference type="STRING" id="1120923.SAMN02746095_00066"/>
<gene>
    <name evidence="2" type="ORF">Aam_146_007</name>
</gene>
<keyword evidence="2" id="KW-0540">Nuclease</keyword>
<evidence type="ECO:0000313" key="2">
    <source>
        <dbReference type="EMBL" id="GAN82042.1"/>
    </source>
</evidence>
<keyword evidence="3" id="KW-1185">Reference proteome</keyword>
<evidence type="ECO:0000313" key="3">
    <source>
        <dbReference type="Proteomes" id="UP000032668"/>
    </source>
</evidence>
<sequence>MPVLLRQLVEGTTCIDDRSVLIVDQAHLLSVCDTAKLLETVAPSGATMLLSTSKGQAGTTAIASPFHMLHLLGPSGADLTETSHHSNPVYRIAARLARHEQYRPALGLLGHMNALYCVEDRAAALEQAAKVWVDASTVGSVVAITAAPRLTLELNRAIQAELASKQGYLGNVLAKWNSSALENGSNHAQPLGPPLIEFKVGDQVVFREACIELGIQPGTVGILRGLSQNHPKKSFVLEIGGIKAPRMVVIDPSECRNLDLGYAITAEAETVPIPTVDHVIGLVSPEFDSPILRYVLDRHRHDIRLYLARSDFEGAESGLDAVKQLGGRIAASPTGRNTRRIYDEGVLPHSLHAAAGRSLAQVTGLGAAVFVGLRRLWRKRLNSMSISVRAFREHVLNARTAWHGIKTPAEETKATLVPPTSMAPEENQSSPMDDSSPKSRGTAGSMSSMQMPKI</sequence>
<dbReference type="GO" id="GO:0004527">
    <property type="term" value="F:exonuclease activity"/>
    <property type="evidence" value="ECO:0007669"/>
    <property type="project" value="UniProtKB-KW"/>
</dbReference>
<keyword evidence="2" id="KW-0378">Hydrolase</keyword>
<evidence type="ECO:0000256" key="1">
    <source>
        <dbReference type="SAM" id="MobiDB-lite"/>
    </source>
</evidence>
<dbReference type="AlphaFoldDB" id="A0A0D6PK27"/>
<dbReference type="EMBL" id="BANC01000143">
    <property type="protein sequence ID" value="GAN82042.1"/>
    <property type="molecule type" value="Genomic_DNA"/>
</dbReference>